<name>A0A9E1B7V8_9BACT</name>
<gene>
    <name evidence="1" type="ORF">KIC69_09720</name>
</gene>
<dbReference type="AlphaFoldDB" id="A0A9E1B7V8"/>
<reference evidence="1" key="1">
    <citation type="submission" date="2021-02" db="EMBL/GenBank/DDBJ databases">
        <title>Infant gut strain persistence is associated with maternal origin, phylogeny, and functional potential including surface adhesion and iron acquisition.</title>
        <authorList>
            <person name="Lou Y.C."/>
        </authorList>
    </citation>
    <scope>NUCLEOTIDE SEQUENCE</scope>
    <source>
        <strain evidence="1">L3_101_000G1_dasL3_101_000G1_concoct_7_sub</strain>
    </source>
</reference>
<feature type="non-terminal residue" evidence="1">
    <location>
        <position position="451"/>
    </location>
</feature>
<dbReference type="Proteomes" id="UP000824019">
    <property type="component" value="Unassembled WGS sequence"/>
</dbReference>
<organism evidence="1 2">
    <name type="scientific">Campylobacter concisus</name>
    <dbReference type="NCBI Taxonomy" id="199"/>
    <lineage>
        <taxon>Bacteria</taxon>
        <taxon>Pseudomonadati</taxon>
        <taxon>Campylobacterota</taxon>
        <taxon>Epsilonproteobacteria</taxon>
        <taxon>Campylobacterales</taxon>
        <taxon>Campylobacteraceae</taxon>
        <taxon>Campylobacter</taxon>
    </lineage>
</organism>
<sequence>IKITYSCEETLKKIKEYMTDAKCVTLYTTSLNSLTSYSNGIANEIISNLIFSKKRDKKDVSIVSDFYIDKESFTDSKLNRIREFEYRDIPVKIVHKKSAVDKFFANLKEKISPIKSKARYETELEAAQDEHERNLLKSMGETKTEAISFYDMFEVVVSNYDDAKDIVKECLNTLKNDLLSDASSLISSEELDGAKFEKSIEECFRELDKNLSELNKESGEFLLKQIFLFILSIVDISDPKAALKKANGCFLFYELSKLTYKMVEHQSNRSLYGVTLPILSFFTSRFASIINTLNINSSCNVLVFKQDKSSNSGFFIDFTHLNLDYIYFRDDNNLNEVNCNTDEGYSVFGHLDDLSVFDHTKDVCSYDIVNKNLGFGSSDDTLFKRLKDQIKGLNANLNFICASNFNSIKLANLIAKKSDKNGTSANDEMNSKDFSNLNKNYVVLSNSPFRS</sequence>
<comment type="caution">
    <text evidence="1">The sequence shown here is derived from an EMBL/GenBank/DDBJ whole genome shotgun (WGS) entry which is preliminary data.</text>
</comment>
<proteinExistence type="predicted"/>
<protein>
    <submittedName>
        <fullName evidence="1">Uncharacterized protein</fullName>
    </submittedName>
</protein>
<feature type="non-terminal residue" evidence="1">
    <location>
        <position position="1"/>
    </location>
</feature>
<accession>A0A9E1B7V8</accession>
<dbReference type="EMBL" id="JAHAKR010000578">
    <property type="protein sequence ID" value="MBS5831083.1"/>
    <property type="molecule type" value="Genomic_DNA"/>
</dbReference>
<evidence type="ECO:0000313" key="2">
    <source>
        <dbReference type="Proteomes" id="UP000824019"/>
    </source>
</evidence>
<evidence type="ECO:0000313" key="1">
    <source>
        <dbReference type="EMBL" id="MBS5831083.1"/>
    </source>
</evidence>